<name>V5CA74_9GAMM</name>
<comment type="caution">
    <text evidence="1">The sequence shown here is derived from an EMBL/GenBank/DDBJ whole genome shotgun (WGS) entry which is preliminary data.</text>
</comment>
<evidence type="ECO:0000313" key="2">
    <source>
        <dbReference type="Proteomes" id="UP000017842"/>
    </source>
</evidence>
<evidence type="ECO:0000313" key="1">
    <source>
        <dbReference type="EMBL" id="ESS73708.1"/>
    </source>
</evidence>
<sequence length="107" mass="12322">MPELRLPAKCFATPEDEDVFFTQLPPVTMAYPDIYEYVIDIEDELVTEDALCVLLELFRRYDAPLGQFAVFETVANRGWFRDPEAWWYEAVFGSAKQQSGLPATLVH</sequence>
<organism evidence="1 2">
    <name type="scientific">Methyloglobulus morosus KoM1</name>
    <dbReference type="NCBI Taxonomy" id="1116472"/>
    <lineage>
        <taxon>Bacteria</taxon>
        <taxon>Pseudomonadati</taxon>
        <taxon>Pseudomonadota</taxon>
        <taxon>Gammaproteobacteria</taxon>
        <taxon>Methylococcales</taxon>
        <taxon>Methylococcaceae</taxon>
        <taxon>Methyloglobulus</taxon>
    </lineage>
</organism>
<dbReference type="Proteomes" id="UP000017842">
    <property type="component" value="Unassembled WGS sequence"/>
</dbReference>
<protein>
    <submittedName>
        <fullName evidence="1">Uncharacterized protein</fullName>
    </submittedName>
</protein>
<keyword evidence="2" id="KW-1185">Reference proteome</keyword>
<dbReference type="eggNOG" id="ENOG5033CR4">
    <property type="taxonomic scope" value="Bacteria"/>
</dbReference>
<dbReference type="EMBL" id="AYLO01000011">
    <property type="protein sequence ID" value="ESS73708.1"/>
    <property type="molecule type" value="Genomic_DNA"/>
</dbReference>
<dbReference type="AlphaFoldDB" id="V5CA74"/>
<proteinExistence type="predicted"/>
<gene>
    <name evidence="1" type="ORF">MGMO_11c00150</name>
</gene>
<accession>V5CA74</accession>
<reference evidence="1 2" key="1">
    <citation type="journal article" date="2013" name="Genome Announc.">
        <title>Draft Genome Sequence of the Methanotrophic Gammaproteobacterium Methyloglobulus morosus DSM 22980 Strain KoM1.</title>
        <authorList>
            <person name="Poehlein A."/>
            <person name="Deutzmann J.S."/>
            <person name="Daniel R."/>
            <person name="Simeonova D.D."/>
        </authorList>
    </citation>
    <scope>NUCLEOTIDE SEQUENCE [LARGE SCALE GENOMIC DNA]</scope>
    <source>
        <strain evidence="1 2">KoM1</strain>
    </source>
</reference>